<reference evidence="4 5" key="1">
    <citation type="submission" date="2011-11" db="EMBL/GenBank/DDBJ databases">
        <title>The Noncontiguous Finished sequence of Saccharomonospora cyanea NA-134.</title>
        <authorList>
            <consortium name="US DOE Joint Genome Institute"/>
            <person name="Lucas S."/>
            <person name="Han J."/>
            <person name="Lapidus A."/>
            <person name="Cheng J.-F."/>
            <person name="Goodwin L."/>
            <person name="Pitluck S."/>
            <person name="Peters L."/>
            <person name="Ovchinnikova G."/>
            <person name="Lu M."/>
            <person name="Detter J.C."/>
            <person name="Han C."/>
            <person name="Tapia R."/>
            <person name="Land M."/>
            <person name="Hauser L."/>
            <person name="Kyrpides N."/>
            <person name="Ivanova N."/>
            <person name="Pagani I."/>
            <person name="Brambilla E.-M."/>
            <person name="Klenk H.-P."/>
            <person name="Woyke T."/>
        </authorList>
    </citation>
    <scope>NUCLEOTIDE SEQUENCE [LARGE SCALE GENOMIC DNA]</scope>
    <source>
        <strain evidence="4 5">NA-134</strain>
    </source>
</reference>
<keyword evidence="2" id="KW-1133">Transmembrane helix</keyword>
<sequence>MNVRGSRWVDPAPLEVVRPRLPWWTLLPRWVQLAALPFVLVGLVGWLVVQLGRLLWRYPLTFAGAVLVGWVQAAFGWWVLAFTLLAVVVVLGLWWRLHRDFFTRFAVAQVRTEYRRFGVYACQWRTVMRLSDLVKRDRGKEYRPRLGLVRADGWRDRVRVRMVKGQAPEQWEAHASGLAHVFRAQTCRVRVRKPGRLELDLVHHDPLAHSIPAPVLAEKPDTVDLRRVVVGRTETGRPWRLRLLGRHLLAVGATGAGKGSLLWSLVWALAPLIRAGRVQLVGIDPKGGMELGQAPEVFQRVVFDNGPDAVALLEEIAATVKERAARYRGMLRSWTPATGDPFLVLVIDELADVLAYQSDKQLREQGAAAHEISEHTPGVAWAKEDGRREPFRARAFHVTDTDLDALATYVTGRLVRRAQVLPFPDPGRRHGLVWGCGGMTSVASFPGDVAGQTRAQRMRQPLTTEVITATAEKHGVCVRPFTMEVGDPDTGELRYVAVPCGSTVESVCGPCARKAKALRQTQCREGWHLDTEPDFTPEPPSAEQTQLLEYRADLVAAYRQALAEGAECDAEEVREEIRGVDEELRASGMRGRLPAVDPPAARPKKRSTKRRQDAPNLPRRRVENRTIGREYAGRFRPSMFVTLTLDTYGRVREDGTPVDPGSYDYRRAARDAVHFSALVDRWWQNLRRVVGWEVQYFATVEPQRRAAPHLHAAVRGSIPHEIVRQVTAATYHQVWWPAHDQPVYGGDHVPVWDAGRRVFVDPDTRQPLTGWDDAVEQVKEPAHVVTFGAQVHSKGILGGTEEAGRHIGYLTKYLTKATGEVVEASSYRQREHHDRLHAELSITPCSPRCAVWLLYGIQPLGASAKTVPGRCKGRAHRRSTLGLPGRRVLVSRKWSGKSLADHKADRKAFVRAMLASVGIEKPEQDTSRLVWRKLAPGDRNVPPRAHLLMRAIAERITWRAEYDRALLAAQGPPGGPETSATPQAA</sequence>
<organism evidence="4 5">
    <name type="scientific">Saccharomonospora cyanea NA-134</name>
    <dbReference type="NCBI Taxonomy" id="882082"/>
    <lineage>
        <taxon>Bacteria</taxon>
        <taxon>Bacillati</taxon>
        <taxon>Actinomycetota</taxon>
        <taxon>Actinomycetes</taxon>
        <taxon>Pseudonocardiales</taxon>
        <taxon>Pseudonocardiaceae</taxon>
        <taxon>Saccharomonospora</taxon>
    </lineage>
</organism>
<dbReference type="STRING" id="882082.SaccyDRAFT_4200"/>
<dbReference type="eggNOG" id="COG1674">
    <property type="taxonomic scope" value="Bacteria"/>
</dbReference>
<dbReference type="GO" id="GO:0003677">
    <property type="term" value="F:DNA binding"/>
    <property type="evidence" value="ECO:0007669"/>
    <property type="project" value="InterPro"/>
</dbReference>
<keyword evidence="5" id="KW-1185">Reference proteome</keyword>
<feature type="transmembrane region" description="Helical" evidence="2">
    <location>
        <begin position="30"/>
        <end position="49"/>
    </location>
</feature>
<evidence type="ECO:0000256" key="2">
    <source>
        <dbReference type="SAM" id="Phobius"/>
    </source>
</evidence>
<evidence type="ECO:0000313" key="4">
    <source>
        <dbReference type="EMBL" id="EHR63018.1"/>
    </source>
</evidence>
<dbReference type="EMBL" id="CM001440">
    <property type="protein sequence ID" value="EHR63018.1"/>
    <property type="molecule type" value="Genomic_DNA"/>
</dbReference>
<feature type="domain" description="FtsK" evidence="3">
    <location>
        <begin position="246"/>
        <end position="325"/>
    </location>
</feature>
<dbReference type="SUPFAM" id="SSF52540">
    <property type="entry name" value="P-loop containing nucleoside triphosphate hydrolases"/>
    <property type="match status" value="1"/>
</dbReference>
<evidence type="ECO:0000259" key="3">
    <source>
        <dbReference type="Pfam" id="PF01580"/>
    </source>
</evidence>
<dbReference type="Gene3D" id="3.40.50.300">
    <property type="entry name" value="P-loop containing nucleotide triphosphate hydrolases"/>
    <property type="match status" value="1"/>
</dbReference>
<dbReference type="GO" id="GO:0005524">
    <property type="term" value="F:ATP binding"/>
    <property type="evidence" value="ECO:0007669"/>
    <property type="project" value="InterPro"/>
</dbReference>
<proteinExistence type="predicted"/>
<dbReference type="OrthoDB" id="3203793at2"/>
<dbReference type="InterPro" id="IPR002543">
    <property type="entry name" value="FtsK_dom"/>
</dbReference>
<evidence type="ECO:0000313" key="5">
    <source>
        <dbReference type="Proteomes" id="UP000002791"/>
    </source>
</evidence>
<feature type="transmembrane region" description="Helical" evidence="2">
    <location>
        <begin position="77"/>
        <end position="95"/>
    </location>
</feature>
<keyword evidence="2" id="KW-0812">Transmembrane</keyword>
<dbReference type="Pfam" id="PF20199">
    <property type="entry name" value="RepSA"/>
    <property type="match status" value="1"/>
</dbReference>
<dbReference type="InterPro" id="IPR027417">
    <property type="entry name" value="P-loop_NTPase"/>
</dbReference>
<keyword evidence="2" id="KW-0472">Membrane</keyword>
<feature type="region of interest" description="Disordered" evidence="1">
    <location>
        <begin position="585"/>
        <end position="622"/>
    </location>
</feature>
<name>H5XKY6_9PSEU</name>
<dbReference type="Pfam" id="PF01580">
    <property type="entry name" value="FtsK_SpoIIIE"/>
    <property type="match status" value="1"/>
</dbReference>
<evidence type="ECO:0000256" key="1">
    <source>
        <dbReference type="SAM" id="MobiDB-lite"/>
    </source>
</evidence>
<accession>H5XKY6</accession>
<dbReference type="InterPro" id="IPR046828">
    <property type="entry name" value="RepSA"/>
</dbReference>
<feature type="transmembrane region" description="Helical" evidence="2">
    <location>
        <begin position="247"/>
        <end position="270"/>
    </location>
</feature>
<dbReference type="Proteomes" id="UP000002791">
    <property type="component" value="Chromosome"/>
</dbReference>
<dbReference type="HOGENOM" id="CLU_302658_0_0_11"/>
<protein>
    <submittedName>
        <fullName evidence="4">DNA segregation ATPase, FtsK/SpoIIIE family</fullName>
    </submittedName>
</protein>
<feature type="transmembrane region" description="Helical" evidence="2">
    <location>
        <begin position="54"/>
        <end position="71"/>
    </location>
</feature>
<dbReference type="AlphaFoldDB" id="H5XKY6"/>
<gene>
    <name evidence="4" type="ORF">SaccyDRAFT_4200</name>
</gene>